<keyword evidence="1" id="KW-0863">Zinc-finger</keyword>
<evidence type="ECO:0000313" key="5">
    <source>
        <dbReference type="EMBL" id="SAM05184.1"/>
    </source>
</evidence>
<evidence type="ECO:0000256" key="3">
    <source>
        <dbReference type="SAM" id="Phobius"/>
    </source>
</evidence>
<feature type="domain" description="C3H1-type" evidence="4">
    <location>
        <begin position="242"/>
        <end position="275"/>
    </location>
</feature>
<proteinExistence type="predicted"/>
<evidence type="ECO:0000256" key="2">
    <source>
        <dbReference type="SAM" id="MobiDB-lite"/>
    </source>
</evidence>
<feature type="region of interest" description="Disordered" evidence="2">
    <location>
        <begin position="185"/>
        <end position="223"/>
    </location>
</feature>
<dbReference type="Proteomes" id="UP000078561">
    <property type="component" value="Unassembled WGS sequence"/>
</dbReference>
<keyword evidence="3" id="KW-0472">Membrane</keyword>
<protein>
    <recommendedName>
        <fullName evidence="4">C3H1-type domain-containing protein</fullName>
    </recommendedName>
</protein>
<feature type="compositionally biased region" description="Polar residues" evidence="2">
    <location>
        <begin position="185"/>
        <end position="199"/>
    </location>
</feature>
<dbReference type="AlphaFoldDB" id="A0A168QNL6"/>
<dbReference type="PROSITE" id="PS50103">
    <property type="entry name" value="ZF_C3H1"/>
    <property type="match status" value="1"/>
</dbReference>
<keyword evidence="3" id="KW-1133">Transmembrane helix</keyword>
<keyword evidence="6" id="KW-1185">Reference proteome</keyword>
<sequence>MELLHNSISRYSYGTSNWLFGLSILTFVILAPLYLLRRNKHTRPAADDVATHDWIVTQKLQPKHLVRSHLADFDNRDNSPQRTLDNIIPECDQSCGSFLETHTLSDSNKGANEKHQPFQGTNSKLQNRIVDSSISVLGTTAIEEVEVKAVLSTQMDTRAYVENMGQRFDEISESQAQTGNEVNLISPETQPSKLPNGNISTSSTSRSSAFINKTKPKAEHIEQQRQTYTPTYKSRCEFWPHCTNKSCKYYHPFTDCRNASQCQFGRKCIFLHPKDYTDYRQRKQKGNTRIKRNKAHRKQDNQQECPTNS</sequence>
<dbReference type="GO" id="GO:0008270">
    <property type="term" value="F:zinc ion binding"/>
    <property type="evidence" value="ECO:0007669"/>
    <property type="project" value="UniProtKB-KW"/>
</dbReference>
<dbReference type="Gene3D" id="4.10.1000.40">
    <property type="match status" value="1"/>
</dbReference>
<dbReference type="EMBL" id="LT554433">
    <property type="protein sequence ID" value="SAM05184.1"/>
    <property type="molecule type" value="Genomic_DNA"/>
</dbReference>
<dbReference type="STRING" id="4829.A0A168QNL6"/>
<evidence type="ECO:0000313" key="6">
    <source>
        <dbReference type="Proteomes" id="UP000078561"/>
    </source>
</evidence>
<feature type="compositionally biased region" description="Basic residues" evidence="2">
    <location>
        <begin position="283"/>
        <end position="297"/>
    </location>
</feature>
<keyword evidence="1" id="KW-0862">Zinc</keyword>
<feature type="region of interest" description="Disordered" evidence="2">
    <location>
        <begin position="283"/>
        <end position="309"/>
    </location>
</feature>
<dbReference type="InterPro" id="IPR000571">
    <property type="entry name" value="Znf_CCCH"/>
</dbReference>
<dbReference type="InParanoid" id="A0A168QNL6"/>
<organism evidence="5">
    <name type="scientific">Absidia glauca</name>
    <name type="common">Pin mould</name>
    <dbReference type="NCBI Taxonomy" id="4829"/>
    <lineage>
        <taxon>Eukaryota</taxon>
        <taxon>Fungi</taxon>
        <taxon>Fungi incertae sedis</taxon>
        <taxon>Mucoromycota</taxon>
        <taxon>Mucoromycotina</taxon>
        <taxon>Mucoromycetes</taxon>
        <taxon>Mucorales</taxon>
        <taxon>Cunninghamellaceae</taxon>
        <taxon>Absidia</taxon>
    </lineage>
</organism>
<dbReference type="Pfam" id="PF14608">
    <property type="entry name" value="zf-CCCH_2"/>
    <property type="match status" value="2"/>
</dbReference>
<feature type="zinc finger region" description="C3H1-type" evidence="1">
    <location>
        <begin position="242"/>
        <end position="275"/>
    </location>
</feature>
<evidence type="ECO:0000259" key="4">
    <source>
        <dbReference type="PROSITE" id="PS50103"/>
    </source>
</evidence>
<keyword evidence="1" id="KW-0479">Metal-binding</keyword>
<accession>A0A168QNL6</accession>
<feature type="transmembrane region" description="Helical" evidence="3">
    <location>
        <begin position="18"/>
        <end position="36"/>
    </location>
</feature>
<reference evidence="5" key="1">
    <citation type="submission" date="2016-04" db="EMBL/GenBank/DDBJ databases">
        <authorList>
            <person name="Evans L.H."/>
            <person name="Alamgir A."/>
            <person name="Owens N."/>
            <person name="Weber N.D."/>
            <person name="Virtaneva K."/>
            <person name="Barbian K."/>
            <person name="Babar A."/>
            <person name="Rosenke K."/>
        </authorList>
    </citation>
    <scope>NUCLEOTIDE SEQUENCE [LARGE SCALE GENOMIC DNA]</scope>
    <source>
        <strain evidence="5">CBS 101.48</strain>
    </source>
</reference>
<gene>
    <name evidence="5" type="primary">ABSGL_11053.1 scaffold 12129</name>
</gene>
<keyword evidence="3" id="KW-0812">Transmembrane</keyword>
<dbReference type="OrthoDB" id="438553at2759"/>
<evidence type="ECO:0000256" key="1">
    <source>
        <dbReference type="PROSITE-ProRule" id="PRU00723"/>
    </source>
</evidence>
<name>A0A168QNL6_ABSGL</name>